<feature type="compositionally biased region" description="Low complexity" evidence="1">
    <location>
        <begin position="18"/>
        <end position="28"/>
    </location>
</feature>
<evidence type="ECO:0000256" key="1">
    <source>
        <dbReference type="SAM" id="MobiDB-lite"/>
    </source>
</evidence>
<reference evidence="2 3" key="2">
    <citation type="journal article" date="2011" name="Genome Res.">
        <title>Chromosome and gene copy number variation allow major structural change between species and strains of Leishmania.</title>
        <authorList>
            <person name="Rogers M.B."/>
            <person name="Hilley J.D."/>
            <person name="Dickens N.J."/>
            <person name="Wilkes J."/>
            <person name="Bates P.A."/>
            <person name="Depledge D.P."/>
            <person name="Harris D."/>
            <person name="Her Y."/>
            <person name="Herzyk P."/>
            <person name="Imamura H."/>
            <person name="Otto T.D."/>
            <person name="Sanders M."/>
            <person name="Seeger K."/>
            <person name="Dujardin J.C."/>
            <person name="Berriman M."/>
            <person name="Smith D.F."/>
            <person name="Hertz-Fowler C."/>
            <person name="Mottram J.C."/>
        </authorList>
    </citation>
    <scope>NUCLEOTIDE SEQUENCE [LARGE SCALE GENOMIC DNA]</scope>
    <source>
        <strain evidence="2 3">MHOM/BR/75/M2904</strain>
    </source>
</reference>
<dbReference type="AlphaFoldDB" id="A4HE91"/>
<dbReference type="Gene3D" id="3.30.230.90">
    <property type="match status" value="1"/>
</dbReference>
<feature type="region of interest" description="Disordered" evidence="1">
    <location>
        <begin position="1"/>
        <end position="28"/>
    </location>
</feature>
<evidence type="ECO:0000313" key="2">
    <source>
        <dbReference type="EMBL" id="CAM39144.1"/>
    </source>
</evidence>
<dbReference type="PANTHER" id="PTHR31051:SF1">
    <property type="entry name" value="PROTEASOME ASSEMBLY CHAPERONE 3"/>
    <property type="match status" value="1"/>
</dbReference>
<keyword evidence="3" id="KW-1185">Reference proteome</keyword>
<dbReference type="PANTHER" id="PTHR31051">
    <property type="entry name" value="PROTEASOME ASSEMBLY CHAPERONE 3"/>
    <property type="match status" value="1"/>
</dbReference>
<dbReference type="Pfam" id="PF10178">
    <property type="entry name" value="PAC3"/>
    <property type="match status" value="1"/>
</dbReference>
<name>A4HE91_LEIBR</name>
<reference evidence="2 3" key="1">
    <citation type="journal article" date="2007" name="Nat. Genet.">
        <title>Comparative genomic analysis of three Leishmania species that cause diverse human disease.</title>
        <authorList>
            <person name="Peacock C.S."/>
            <person name="Seeger K."/>
            <person name="Harris D."/>
            <person name="Murphy L."/>
            <person name="Ruiz J.C."/>
            <person name="Quail M.A."/>
            <person name="Peters N."/>
            <person name="Adlem E."/>
            <person name="Tivey A."/>
            <person name="Aslett M."/>
            <person name="Kerhornou A."/>
            <person name="Ivens A."/>
            <person name="Fraser A."/>
            <person name="Rajandream M.A."/>
            <person name="Carver T."/>
            <person name="Norbertczak H."/>
            <person name="Chillingworth T."/>
            <person name="Hance Z."/>
            <person name="Jagels K."/>
            <person name="Moule S."/>
            <person name="Ormond D."/>
            <person name="Rutter S."/>
            <person name="Squares R."/>
            <person name="Whitehead S."/>
            <person name="Rabbinowitsch E."/>
            <person name="Arrowsmith C."/>
            <person name="White B."/>
            <person name="Thurston S."/>
            <person name="Bringaud F."/>
            <person name="Baldauf S.L."/>
            <person name="Faulconbridge A."/>
            <person name="Jeffares D."/>
            <person name="Depledge D.P."/>
            <person name="Oyola S.O."/>
            <person name="Hilley J.D."/>
            <person name="Brito L.O."/>
            <person name="Tosi L.R."/>
            <person name="Barrell B."/>
            <person name="Cruz A.K."/>
            <person name="Mottram J.C."/>
            <person name="Smith D.F."/>
            <person name="Berriman M."/>
        </authorList>
    </citation>
    <scope>NUCLEOTIDE SEQUENCE [LARGE SCALE GENOMIC DNA]</scope>
    <source>
        <strain evidence="2 3">MHOM/BR/75/M2904</strain>
    </source>
</reference>
<dbReference type="InParanoid" id="A4HE91"/>
<proteinExistence type="predicted"/>
<dbReference type="RefSeq" id="XP_001565649.1">
    <property type="nucleotide sequence ID" value="XM_001565599.1"/>
</dbReference>
<protein>
    <submittedName>
        <fullName evidence="2">Uncharacterized protein</fullName>
    </submittedName>
</protein>
<dbReference type="VEuPathDB" id="TriTrypDB:LbrM.25.1450"/>
<dbReference type="Proteomes" id="UP000007258">
    <property type="component" value="Chromosome 25"/>
</dbReference>
<dbReference type="GO" id="GO:0043248">
    <property type="term" value="P:proteasome assembly"/>
    <property type="evidence" value="ECO:0007669"/>
    <property type="project" value="InterPro"/>
</dbReference>
<dbReference type="InterPro" id="IPR018788">
    <property type="entry name" value="Proteasome_assmbl_chp_3"/>
</dbReference>
<evidence type="ECO:0000313" key="3">
    <source>
        <dbReference type="Proteomes" id="UP000007258"/>
    </source>
</evidence>
<gene>
    <name evidence="2" type="ORF">LBRM_25_1450</name>
</gene>
<feature type="region of interest" description="Disordered" evidence="1">
    <location>
        <begin position="63"/>
        <end position="84"/>
    </location>
</feature>
<dbReference type="GeneID" id="5416234"/>
<dbReference type="KEGG" id="lbz:LBRM_25_1450"/>
<dbReference type="EMBL" id="FR799000">
    <property type="protein sequence ID" value="CAM39144.1"/>
    <property type="molecule type" value="Genomic_DNA"/>
</dbReference>
<dbReference type="OMA" id="TITFCFH"/>
<sequence length="251" mass="26897">MKEEVAPPPHPRHAAVNHSLPSPSCHSSSPLCAHDGLLSGANRTPQPYAESVPLKCTVARMNSSVSDPPQVATSSAATPERSTVELQPAIRQRTIAFCFPNPRSASSTGTAAEVENDDADGGIREVLHLSIRGFVDYLLLFVTEAQTCAPGVLLRYDAPAVGPSAFMYDDETPSLDFTVLLGLRDHPLTNLLASTIAHRIRRYGETRPLLMGLSVVETAKELSSGRAKKLFLDYVASNLLELAGEAQATPE</sequence>
<accession>A4HE91</accession>
<organism evidence="2 3">
    <name type="scientific">Leishmania braziliensis</name>
    <dbReference type="NCBI Taxonomy" id="5660"/>
    <lineage>
        <taxon>Eukaryota</taxon>
        <taxon>Discoba</taxon>
        <taxon>Euglenozoa</taxon>
        <taxon>Kinetoplastea</taxon>
        <taxon>Metakinetoplastina</taxon>
        <taxon>Trypanosomatida</taxon>
        <taxon>Trypanosomatidae</taxon>
        <taxon>Leishmaniinae</taxon>
        <taxon>Leishmania</taxon>
        <taxon>Leishmania braziliensis species complex</taxon>
    </lineage>
</organism>
<dbReference type="InterPro" id="IPR053720">
    <property type="entry name" value="Psm_Assembly_Chaperone"/>
</dbReference>